<dbReference type="Proteomes" id="UP001600888">
    <property type="component" value="Unassembled WGS sequence"/>
</dbReference>
<feature type="transmembrane region" description="Helical" evidence="10">
    <location>
        <begin position="6"/>
        <end position="27"/>
    </location>
</feature>
<accession>A0ABR4DT80</accession>
<name>A0ABR4DT80_9PEZI</name>
<dbReference type="Gene3D" id="1.10.510.10">
    <property type="entry name" value="Transferase(Phosphotransferase) domain 1"/>
    <property type="match status" value="1"/>
</dbReference>
<dbReference type="SUPFAM" id="SSF50370">
    <property type="entry name" value="Ricin B-like lectins"/>
    <property type="match status" value="1"/>
</dbReference>
<evidence type="ECO:0000256" key="5">
    <source>
        <dbReference type="ARBA" id="ARBA00022777"/>
    </source>
</evidence>
<dbReference type="SUPFAM" id="SSF56112">
    <property type="entry name" value="Protein kinase-like (PK-like)"/>
    <property type="match status" value="1"/>
</dbReference>
<dbReference type="PANTHER" id="PTHR47634:SF9">
    <property type="entry name" value="PROTEIN KINASE DOMAIN-CONTAINING PROTEIN-RELATED"/>
    <property type="match status" value="1"/>
</dbReference>
<evidence type="ECO:0000256" key="10">
    <source>
        <dbReference type="SAM" id="Phobius"/>
    </source>
</evidence>
<evidence type="ECO:0000256" key="4">
    <source>
        <dbReference type="ARBA" id="ARBA00022741"/>
    </source>
</evidence>
<dbReference type="InterPro" id="IPR011009">
    <property type="entry name" value="Kinase-like_dom_sf"/>
</dbReference>
<evidence type="ECO:0000256" key="1">
    <source>
        <dbReference type="ARBA" id="ARBA00012513"/>
    </source>
</evidence>
<feature type="domain" description="Protein kinase" evidence="11">
    <location>
        <begin position="238"/>
        <end position="427"/>
    </location>
</feature>
<dbReference type="Pfam" id="PF00069">
    <property type="entry name" value="Pkinase"/>
    <property type="match status" value="1"/>
</dbReference>
<dbReference type="Gene3D" id="3.30.200.20">
    <property type="entry name" value="Phosphorylase Kinase, domain 1"/>
    <property type="match status" value="1"/>
</dbReference>
<reference evidence="12 13" key="1">
    <citation type="submission" date="2024-03" db="EMBL/GenBank/DDBJ databases">
        <title>A high-quality draft genome sequence of Diaporthe vaccinii, a causative agent of upright dieback and viscid rot disease in cranberry plants.</title>
        <authorList>
            <person name="Sarrasin M."/>
            <person name="Lang B.F."/>
            <person name="Burger G."/>
        </authorList>
    </citation>
    <scope>NUCLEOTIDE SEQUENCE [LARGE SCALE GENOMIC DNA]</scope>
    <source>
        <strain evidence="12 13">IS7</strain>
    </source>
</reference>
<keyword evidence="10" id="KW-0472">Membrane</keyword>
<dbReference type="Gene3D" id="2.80.10.50">
    <property type="match status" value="1"/>
</dbReference>
<gene>
    <name evidence="12" type="ORF">FJTKL_04445</name>
</gene>
<keyword evidence="3" id="KW-0808">Transferase</keyword>
<feature type="binding site" evidence="9">
    <location>
        <position position="267"/>
    </location>
    <ligand>
        <name>ATP</name>
        <dbReference type="ChEBI" id="CHEBI:30616"/>
    </ligand>
</feature>
<evidence type="ECO:0000259" key="11">
    <source>
        <dbReference type="PROSITE" id="PS50011"/>
    </source>
</evidence>
<evidence type="ECO:0000256" key="8">
    <source>
        <dbReference type="ARBA" id="ARBA00048679"/>
    </source>
</evidence>
<dbReference type="InterPro" id="IPR017441">
    <property type="entry name" value="Protein_kinase_ATP_BS"/>
</dbReference>
<protein>
    <recommendedName>
        <fullName evidence="1">non-specific serine/threonine protein kinase</fullName>
        <ecNumber evidence="1">2.7.11.1</ecNumber>
    </recommendedName>
</protein>
<organism evidence="12 13">
    <name type="scientific">Diaporthe vaccinii</name>
    <dbReference type="NCBI Taxonomy" id="105482"/>
    <lineage>
        <taxon>Eukaryota</taxon>
        <taxon>Fungi</taxon>
        <taxon>Dikarya</taxon>
        <taxon>Ascomycota</taxon>
        <taxon>Pezizomycotina</taxon>
        <taxon>Sordariomycetes</taxon>
        <taxon>Sordariomycetidae</taxon>
        <taxon>Diaporthales</taxon>
        <taxon>Diaporthaceae</taxon>
        <taxon>Diaporthe</taxon>
        <taxon>Diaporthe eres species complex</taxon>
    </lineage>
</organism>
<evidence type="ECO:0000256" key="9">
    <source>
        <dbReference type="PROSITE-ProRule" id="PRU10141"/>
    </source>
</evidence>
<comment type="catalytic activity">
    <reaction evidence="7">
        <text>L-threonyl-[protein] + ATP = O-phospho-L-threonyl-[protein] + ADP + H(+)</text>
        <dbReference type="Rhea" id="RHEA:46608"/>
        <dbReference type="Rhea" id="RHEA-COMP:11060"/>
        <dbReference type="Rhea" id="RHEA-COMP:11605"/>
        <dbReference type="ChEBI" id="CHEBI:15378"/>
        <dbReference type="ChEBI" id="CHEBI:30013"/>
        <dbReference type="ChEBI" id="CHEBI:30616"/>
        <dbReference type="ChEBI" id="CHEBI:61977"/>
        <dbReference type="ChEBI" id="CHEBI:456216"/>
        <dbReference type="EC" id="2.7.11.1"/>
    </reaction>
</comment>
<dbReference type="EC" id="2.7.11.1" evidence="1"/>
<proteinExistence type="predicted"/>
<keyword evidence="10" id="KW-1133">Transmembrane helix</keyword>
<evidence type="ECO:0000313" key="13">
    <source>
        <dbReference type="Proteomes" id="UP001600888"/>
    </source>
</evidence>
<sequence length="427" mass="48025">MQIGTTHWQFLSTFFSLGSILATYMAIMTTDMKQENTEFETMTNASTTTFREYTPPTTEDPDSFWSGRGAVPSPENTFQIIEKQSGKAIALQGDQPKLQSLRDTSHPDSHWLCVKQNGYFGFQNPQTGRYLGHDGKTGIRTWVFHLKDWELWTPRQHPEGGYELLSPYYSHTLMVLRLQAHPAARRATNKYCSRLCFSTVSPNSSIEYHWIDGVERLELYEPGGYHPVVVNDLLHNRYRRVDKLGFGGYSTIWLARDETQSRYVAVKIWISSPSLSRRELEVLKVLNGSGPSSQAAAVPTILDAFNVRGRNGTHPCYTVTPAQGNPREASFSRLFSVEVARALAEKLATAVAFVHSRGVVYGDIHLRNVLVKLPSTFDELSIPGFREKSGEAETVPISRVDDKPLTPNVPTNAVFPLYLGKKAQEFT</sequence>
<evidence type="ECO:0000313" key="12">
    <source>
        <dbReference type="EMBL" id="KAL2273543.1"/>
    </source>
</evidence>
<evidence type="ECO:0000256" key="3">
    <source>
        <dbReference type="ARBA" id="ARBA00022679"/>
    </source>
</evidence>
<keyword evidence="10" id="KW-0812">Transmembrane</keyword>
<evidence type="ECO:0000256" key="2">
    <source>
        <dbReference type="ARBA" id="ARBA00022527"/>
    </source>
</evidence>
<keyword evidence="2" id="KW-0723">Serine/threonine-protein kinase</keyword>
<evidence type="ECO:0000256" key="7">
    <source>
        <dbReference type="ARBA" id="ARBA00047899"/>
    </source>
</evidence>
<keyword evidence="13" id="KW-1185">Reference proteome</keyword>
<comment type="caution">
    <text evidence="12">The sequence shown here is derived from an EMBL/GenBank/DDBJ whole genome shotgun (WGS) entry which is preliminary data.</text>
</comment>
<dbReference type="PROSITE" id="PS00107">
    <property type="entry name" value="PROTEIN_KINASE_ATP"/>
    <property type="match status" value="1"/>
</dbReference>
<keyword evidence="4 9" id="KW-0547">Nucleotide-binding</keyword>
<dbReference type="InterPro" id="IPR035992">
    <property type="entry name" value="Ricin_B-like_lectins"/>
</dbReference>
<dbReference type="InterPro" id="IPR000719">
    <property type="entry name" value="Prot_kinase_dom"/>
</dbReference>
<keyword evidence="6 9" id="KW-0067">ATP-binding</keyword>
<comment type="catalytic activity">
    <reaction evidence="8">
        <text>L-seryl-[protein] + ATP = O-phospho-L-seryl-[protein] + ADP + H(+)</text>
        <dbReference type="Rhea" id="RHEA:17989"/>
        <dbReference type="Rhea" id="RHEA-COMP:9863"/>
        <dbReference type="Rhea" id="RHEA-COMP:11604"/>
        <dbReference type="ChEBI" id="CHEBI:15378"/>
        <dbReference type="ChEBI" id="CHEBI:29999"/>
        <dbReference type="ChEBI" id="CHEBI:30616"/>
        <dbReference type="ChEBI" id="CHEBI:83421"/>
        <dbReference type="ChEBI" id="CHEBI:456216"/>
        <dbReference type="EC" id="2.7.11.1"/>
    </reaction>
</comment>
<dbReference type="PANTHER" id="PTHR47634">
    <property type="entry name" value="PROTEIN KINASE DOMAIN-CONTAINING PROTEIN-RELATED"/>
    <property type="match status" value="1"/>
</dbReference>
<dbReference type="PROSITE" id="PS50011">
    <property type="entry name" value="PROTEIN_KINASE_DOM"/>
    <property type="match status" value="1"/>
</dbReference>
<dbReference type="InterPro" id="IPR051334">
    <property type="entry name" value="SRPK"/>
</dbReference>
<evidence type="ECO:0000256" key="6">
    <source>
        <dbReference type="ARBA" id="ARBA00022840"/>
    </source>
</evidence>
<dbReference type="EMBL" id="JBAWTH010000182">
    <property type="protein sequence ID" value="KAL2273543.1"/>
    <property type="molecule type" value="Genomic_DNA"/>
</dbReference>
<keyword evidence="5" id="KW-0418">Kinase</keyword>